<evidence type="ECO:0000256" key="6">
    <source>
        <dbReference type="SAM" id="MobiDB-lite"/>
    </source>
</evidence>
<feature type="compositionally biased region" description="Low complexity" evidence="6">
    <location>
        <begin position="402"/>
        <end position="432"/>
    </location>
</feature>
<feature type="compositionally biased region" description="Pro residues" evidence="6">
    <location>
        <begin position="507"/>
        <end position="521"/>
    </location>
</feature>
<dbReference type="SUPFAM" id="SSF56112">
    <property type="entry name" value="Protein kinase-like (PK-like)"/>
    <property type="match status" value="1"/>
</dbReference>
<feature type="domain" description="Protein kinase" evidence="8">
    <location>
        <begin position="33"/>
        <end position="293"/>
    </location>
</feature>
<evidence type="ECO:0000313" key="9">
    <source>
        <dbReference type="EMBL" id="MFF5923182.1"/>
    </source>
</evidence>
<dbReference type="Gene3D" id="1.10.510.10">
    <property type="entry name" value="Transferase(Phosphotransferase) domain 1"/>
    <property type="match status" value="1"/>
</dbReference>
<proteinExistence type="predicted"/>
<evidence type="ECO:0000259" key="8">
    <source>
        <dbReference type="PROSITE" id="PS50011"/>
    </source>
</evidence>
<protein>
    <submittedName>
        <fullName evidence="9">Protein kinase</fullName>
    </submittedName>
</protein>
<dbReference type="Proteomes" id="UP001602370">
    <property type="component" value="Unassembled WGS sequence"/>
</dbReference>
<dbReference type="EMBL" id="JBIBDZ010000012">
    <property type="protein sequence ID" value="MFF5923182.1"/>
    <property type="molecule type" value="Genomic_DNA"/>
</dbReference>
<dbReference type="PANTHER" id="PTHR43289">
    <property type="entry name" value="MITOGEN-ACTIVATED PROTEIN KINASE KINASE KINASE 20-RELATED"/>
    <property type="match status" value="1"/>
</dbReference>
<dbReference type="InterPro" id="IPR000772">
    <property type="entry name" value="Ricin_B_lectin"/>
</dbReference>
<keyword evidence="4 5" id="KW-0067">ATP-binding</keyword>
<dbReference type="InterPro" id="IPR000719">
    <property type="entry name" value="Prot_kinase_dom"/>
</dbReference>
<dbReference type="Pfam" id="PF00069">
    <property type="entry name" value="Pkinase"/>
    <property type="match status" value="1"/>
</dbReference>
<keyword evidence="2 5" id="KW-0547">Nucleotide-binding</keyword>
<feature type="transmembrane region" description="Helical" evidence="7">
    <location>
        <begin position="370"/>
        <end position="392"/>
    </location>
</feature>
<dbReference type="InterPro" id="IPR017441">
    <property type="entry name" value="Protein_kinase_ATP_BS"/>
</dbReference>
<dbReference type="PROSITE" id="PS00108">
    <property type="entry name" value="PROTEIN_KINASE_ST"/>
    <property type="match status" value="1"/>
</dbReference>
<comment type="caution">
    <text evidence="9">The sequence shown here is derived from an EMBL/GenBank/DDBJ whole genome shotgun (WGS) entry which is preliminary data.</text>
</comment>
<evidence type="ECO:0000256" key="5">
    <source>
        <dbReference type="PROSITE-ProRule" id="PRU10141"/>
    </source>
</evidence>
<accession>A0ABW6Y072</accession>
<dbReference type="InterPro" id="IPR008271">
    <property type="entry name" value="Ser/Thr_kinase_AS"/>
</dbReference>
<dbReference type="InterPro" id="IPR035992">
    <property type="entry name" value="Ricin_B-like_lectins"/>
</dbReference>
<keyword evidence="1" id="KW-0808">Transferase</keyword>
<dbReference type="CDD" id="cd23415">
    <property type="entry name" value="beta-trefoil_Ricin_AH"/>
    <property type="match status" value="1"/>
</dbReference>
<evidence type="ECO:0000256" key="3">
    <source>
        <dbReference type="ARBA" id="ARBA00022777"/>
    </source>
</evidence>
<gene>
    <name evidence="9" type="ORF">ACFY8C_33420</name>
</gene>
<evidence type="ECO:0000313" key="10">
    <source>
        <dbReference type="Proteomes" id="UP001602370"/>
    </source>
</evidence>
<feature type="compositionally biased region" description="Pro residues" evidence="6">
    <location>
        <begin position="433"/>
        <end position="452"/>
    </location>
</feature>
<feature type="region of interest" description="Disordered" evidence="6">
    <location>
        <begin position="1"/>
        <end position="23"/>
    </location>
</feature>
<dbReference type="SUPFAM" id="SSF50370">
    <property type="entry name" value="Ricin B-like lectins"/>
    <property type="match status" value="1"/>
</dbReference>
<organism evidence="9 10">
    <name type="scientific">Streptomyces flavochromogenes</name>
    <dbReference type="NCBI Taxonomy" id="68199"/>
    <lineage>
        <taxon>Bacteria</taxon>
        <taxon>Bacillati</taxon>
        <taxon>Actinomycetota</taxon>
        <taxon>Actinomycetes</taxon>
        <taxon>Kitasatosporales</taxon>
        <taxon>Streptomycetaceae</taxon>
        <taxon>Streptomyces</taxon>
    </lineage>
</organism>
<feature type="region of interest" description="Disordered" evidence="6">
    <location>
        <begin position="399"/>
        <end position="531"/>
    </location>
</feature>
<sequence length="661" mass="66583">MQGEPENNSNSGSLDGSGAMPLEPGDPRQIGAFRLLGVLGSGGMGRVYLGAVPGKFAAVKRVLPVLAEDADFLSHFGHELDNLARLPAGANTKLLASDRTAKPPWFATEYIPGITLNEAIRLHGGPLPGHALWRLLHHAAAGLGVVHGADMVHRDLKPSNVMLTSSGLSLIDFGVARAADQSRLTKTGMVIGTPAYMAPEQAVADRRLTGAADVFALGSLLLYAANGRPPFGDGSGPDLLYRVVHAEPEFGQLAQTEPELAEIVRTCLSKDPADRPTAAELVERTTERASGALWPSAVGERIAERAAFAAEVPTAEHLAELAKAEPAEDVATASLTPQAGSREPATASPDPLAVTGSAASGAREKRRNRFVMFAVPVVVATGTTLTVALGPYQIGQLGAGPGPSSSPSTVASQPANVQLPSTPGSSSATTPPGAKPPSSRPPGSSPGAPPPADGGAVGGGGVVGGTGSQPSGGGGNGSGGGAEPSDPSGGGSNPTASGGGATTRPPATRPAPTTKPAPPPATGGSAPSGTYSLENASTGNCLAEYNAGFGDLVTSAECGSKGNGGTTYWFSWTYSPGANGTFQLRNRHSGRCLQPAGNTTVTTAACTGSSAQSWKVVSSTSSGQMFKNSSDGQCLTAGSFAMTYACGFGTDQQAWRNISAL</sequence>
<dbReference type="PROSITE" id="PS50231">
    <property type="entry name" value="RICIN_B_LECTIN"/>
    <property type="match status" value="1"/>
</dbReference>
<evidence type="ECO:0000256" key="4">
    <source>
        <dbReference type="ARBA" id="ARBA00022840"/>
    </source>
</evidence>
<dbReference type="RefSeq" id="WP_245234646.1">
    <property type="nucleotide sequence ID" value="NZ_JBIBDZ010000012.1"/>
</dbReference>
<dbReference type="PANTHER" id="PTHR43289:SF34">
    <property type="entry name" value="SERINE_THREONINE-PROTEIN KINASE YBDM-RELATED"/>
    <property type="match status" value="1"/>
</dbReference>
<keyword evidence="7" id="KW-0472">Membrane</keyword>
<dbReference type="PROSITE" id="PS00107">
    <property type="entry name" value="PROTEIN_KINASE_ATP"/>
    <property type="match status" value="1"/>
</dbReference>
<keyword evidence="3 9" id="KW-0418">Kinase</keyword>
<dbReference type="SMART" id="SM00220">
    <property type="entry name" value="S_TKc"/>
    <property type="match status" value="1"/>
</dbReference>
<reference evidence="9 10" key="1">
    <citation type="submission" date="2024-10" db="EMBL/GenBank/DDBJ databases">
        <title>The Natural Products Discovery Center: Release of the First 8490 Sequenced Strains for Exploring Actinobacteria Biosynthetic Diversity.</title>
        <authorList>
            <person name="Kalkreuter E."/>
            <person name="Kautsar S.A."/>
            <person name="Yang D."/>
            <person name="Bader C.D."/>
            <person name="Teijaro C.N."/>
            <person name="Fluegel L."/>
            <person name="Davis C.M."/>
            <person name="Simpson J.R."/>
            <person name="Lauterbach L."/>
            <person name="Steele A.D."/>
            <person name="Gui C."/>
            <person name="Meng S."/>
            <person name="Li G."/>
            <person name="Viehrig K."/>
            <person name="Ye F."/>
            <person name="Su P."/>
            <person name="Kiefer A.F."/>
            <person name="Nichols A."/>
            <person name="Cepeda A.J."/>
            <person name="Yan W."/>
            <person name="Fan B."/>
            <person name="Jiang Y."/>
            <person name="Adhikari A."/>
            <person name="Zheng C.-J."/>
            <person name="Schuster L."/>
            <person name="Cowan T.M."/>
            <person name="Smanski M.J."/>
            <person name="Chevrette M.G."/>
            <person name="De Carvalho L.P.S."/>
            <person name="Shen B."/>
        </authorList>
    </citation>
    <scope>NUCLEOTIDE SEQUENCE [LARGE SCALE GENOMIC DNA]</scope>
    <source>
        <strain evidence="9 10">NPDC012605</strain>
    </source>
</reference>
<keyword evidence="7" id="KW-0812">Transmembrane</keyword>
<feature type="compositionally biased region" description="Low complexity" evidence="6">
    <location>
        <begin position="7"/>
        <end position="18"/>
    </location>
</feature>
<evidence type="ECO:0000256" key="7">
    <source>
        <dbReference type="SAM" id="Phobius"/>
    </source>
</evidence>
<dbReference type="Gene3D" id="3.30.200.20">
    <property type="entry name" value="Phosphorylase Kinase, domain 1"/>
    <property type="match status" value="1"/>
</dbReference>
<dbReference type="InterPro" id="IPR011009">
    <property type="entry name" value="Kinase-like_dom_sf"/>
</dbReference>
<feature type="compositionally biased region" description="Gly residues" evidence="6">
    <location>
        <begin position="455"/>
        <end position="501"/>
    </location>
</feature>
<dbReference type="PROSITE" id="PS50011">
    <property type="entry name" value="PROTEIN_KINASE_DOM"/>
    <property type="match status" value="1"/>
</dbReference>
<dbReference type="GO" id="GO:0016301">
    <property type="term" value="F:kinase activity"/>
    <property type="evidence" value="ECO:0007669"/>
    <property type="project" value="UniProtKB-KW"/>
</dbReference>
<keyword evidence="7" id="KW-1133">Transmembrane helix</keyword>
<evidence type="ECO:0000256" key="2">
    <source>
        <dbReference type="ARBA" id="ARBA00022741"/>
    </source>
</evidence>
<dbReference type="CDD" id="cd14014">
    <property type="entry name" value="STKc_PknB_like"/>
    <property type="match status" value="1"/>
</dbReference>
<name>A0ABW6Y072_9ACTN</name>
<dbReference type="Pfam" id="PF00652">
    <property type="entry name" value="Ricin_B_lectin"/>
    <property type="match status" value="1"/>
</dbReference>
<dbReference type="Gene3D" id="2.80.10.50">
    <property type="match status" value="1"/>
</dbReference>
<evidence type="ECO:0000256" key="1">
    <source>
        <dbReference type="ARBA" id="ARBA00022679"/>
    </source>
</evidence>
<feature type="region of interest" description="Disordered" evidence="6">
    <location>
        <begin position="324"/>
        <end position="363"/>
    </location>
</feature>
<keyword evidence="10" id="KW-1185">Reference proteome</keyword>
<feature type="binding site" evidence="5">
    <location>
        <position position="60"/>
    </location>
    <ligand>
        <name>ATP</name>
        <dbReference type="ChEBI" id="CHEBI:30616"/>
    </ligand>
</feature>